<dbReference type="EMBL" id="QCYY01001306">
    <property type="protein sequence ID" value="ROT78985.1"/>
    <property type="molecule type" value="Genomic_DNA"/>
</dbReference>
<keyword evidence="1" id="KW-0175">Coiled coil</keyword>
<accession>A0A423TRB3</accession>
<organism evidence="3 4">
    <name type="scientific">Penaeus vannamei</name>
    <name type="common">Whiteleg shrimp</name>
    <name type="synonym">Litopenaeus vannamei</name>
    <dbReference type="NCBI Taxonomy" id="6689"/>
    <lineage>
        <taxon>Eukaryota</taxon>
        <taxon>Metazoa</taxon>
        <taxon>Ecdysozoa</taxon>
        <taxon>Arthropoda</taxon>
        <taxon>Crustacea</taxon>
        <taxon>Multicrustacea</taxon>
        <taxon>Malacostraca</taxon>
        <taxon>Eumalacostraca</taxon>
        <taxon>Eucarida</taxon>
        <taxon>Decapoda</taxon>
        <taxon>Dendrobranchiata</taxon>
        <taxon>Penaeoidea</taxon>
        <taxon>Penaeidae</taxon>
        <taxon>Penaeus</taxon>
    </lineage>
</organism>
<evidence type="ECO:0000313" key="3">
    <source>
        <dbReference type="EMBL" id="ROT78985.1"/>
    </source>
</evidence>
<dbReference type="PANTHER" id="PTHR10881:SF46">
    <property type="entry name" value="GOLGIN SUBFAMILY A MEMBER 2"/>
    <property type="match status" value="1"/>
</dbReference>
<feature type="region of interest" description="Disordered" evidence="2">
    <location>
        <begin position="17"/>
        <end position="69"/>
    </location>
</feature>
<dbReference type="InterPro" id="IPR024858">
    <property type="entry name" value="GOLGA"/>
</dbReference>
<gene>
    <name evidence="3" type="ORF">C7M84_002293</name>
</gene>
<feature type="compositionally biased region" description="Basic and acidic residues" evidence="2">
    <location>
        <begin position="28"/>
        <end position="38"/>
    </location>
</feature>
<protein>
    <submittedName>
        <fullName evidence="3">Putative golgin subfamily A member 2-like</fullName>
    </submittedName>
</protein>
<evidence type="ECO:0000256" key="1">
    <source>
        <dbReference type="SAM" id="Coils"/>
    </source>
</evidence>
<dbReference type="GO" id="GO:0000137">
    <property type="term" value="C:Golgi cis cisterna"/>
    <property type="evidence" value="ECO:0007669"/>
    <property type="project" value="TreeGrafter"/>
</dbReference>
<feature type="compositionally biased region" description="Polar residues" evidence="2">
    <location>
        <begin position="47"/>
        <end position="63"/>
    </location>
</feature>
<feature type="compositionally biased region" description="Basic residues" evidence="2">
    <location>
        <begin position="17"/>
        <end position="27"/>
    </location>
</feature>
<dbReference type="PANTHER" id="PTHR10881">
    <property type="entry name" value="GOLGIN SUBFAMILY A MEMBER-RELATED"/>
    <property type="match status" value="1"/>
</dbReference>
<dbReference type="GO" id="GO:0032580">
    <property type="term" value="C:Golgi cisterna membrane"/>
    <property type="evidence" value="ECO:0007669"/>
    <property type="project" value="TreeGrafter"/>
</dbReference>
<dbReference type="GO" id="GO:0007030">
    <property type="term" value="P:Golgi organization"/>
    <property type="evidence" value="ECO:0007669"/>
    <property type="project" value="TreeGrafter"/>
</dbReference>
<feature type="region of interest" description="Disordered" evidence="2">
    <location>
        <begin position="656"/>
        <end position="675"/>
    </location>
</feature>
<dbReference type="GO" id="GO:0005801">
    <property type="term" value="C:cis-Golgi network"/>
    <property type="evidence" value="ECO:0007669"/>
    <property type="project" value="TreeGrafter"/>
</dbReference>
<dbReference type="Proteomes" id="UP000283509">
    <property type="component" value="Unassembled WGS sequence"/>
</dbReference>
<dbReference type="OrthoDB" id="5978643at2759"/>
<evidence type="ECO:0000256" key="2">
    <source>
        <dbReference type="SAM" id="MobiDB-lite"/>
    </source>
</evidence>
<dbReference type="STRING" id="6689.A0A423TRB3"/>
<name>A0A423TRB3_PENVA</name>
<sequence>MADSVREQKLAAARKKLRQFQKKKGTKRAVEYSSKETTPDIEGSIAEGSNPQSESGTLSSRASSVDLVSEEFTDQPVAIDHGETHSDVFPSSQGVSSGIEVVQNAGPEKHGYEDQRGVQLNCQYSDSVQSHLPNTEGSEMITSSTYNYTNENSQLTSEGHDYSQTVSVNGSGDNTSLNSEVPNCVPQQTANETGGFNQQNKLASYFQSSSDYSSTSRPDPFSLSLSATEVISPDESDISTKSYIESENLGTQLSREQEPTSAFQTVIPSSQPHTEPIDDHKEPTVMGTEPVYQGEQNSPETFEREGSVSSETTASVTTAIHVTKGESQDEPVLKSSSESLRQISLQLSGLMSESEGAATDTSNNTVLELERRNSELAALLQQESQTSQQQSQYIGEMKAHVERLEAELNAARGILNSSVTGGAREVESLREQLQVHIQTIGILVSEKSELQTSLTHANHALKLKAGEVTELDGRLSASRQRVGELEASVKDLNVQRDALKSSQDSLSKDLDASKMTNFKSNKLCEELKTSIAELTERLSVKTSDHEKLMAQLTETKSQLAMAQLNLQQLRDGTNDDLQTQLENVQAAHMESQRQLQECQAELGKAHSEHSHVAAQYQQYTTQLASQMEALQKQVHQLSTEKEAAVTALEETQAKLKVAQEPAPSPRYSEEEVKAEKEQYEQTIAALEEEKNQMQQQIAAMVCALGNSSFEF</sequence>
<evidence type="ECO:0000313" key="4">
    <source>
        <dbReference type="Proteomes" id="UP000283509"/>
    </source>
</evidence>
<dbReference type="AlphaFoldDB" id="A0A423TRB3"/>
<feature type="region of interest" description="Disordered" evidence="2">
    <location>
        <begin position="150"/>
        <end position="195"/>
    </location>
</feature>
<keyword evidence="4" id="KW-1185">Reference proteome</keyword>
<proteinExistence type="predicted"/>
<comment type="caution">
    <text evidence="3">The sequence shown here is derived from an EMBL/GenBank/DDBJ whole genome shotgun (WGS) entry which is preliminary data.</text>
</comment>
<feature type="coiled-coil region" evidence="1">
    <location>
        <begin position="366"/>
        <end position="414"/>
    </location>
</feature>
<reference evidence="3 4" key="2">
    <citation type="submission" date="2019-01" db="EMBL/GenBank/DDBJ databases">
        <title>The decoding of complex shrimp genome reveals the adaptation for benthos swimmer, frequently molting mechanism and breeding impact on genome.</title>
        <authorList>
            <person name="Sun Y."/>
            <person name="Gao Y."/>
            <person name="Yu Y."/>
        </authorList>
    </citation>
    <scope>NUCLEOTIDE SEQUENCE [LARGE SCALE GENOMIC DNA]</scope>
    <source>
        <tissue evidence="3">Muscle</tissue>
    </source>
</reference>
<reference evidence="3 4" key="1">
    <citation type="submission" date="2018-04" db="EMBL/GenBank/DDBJ databases">
        <authorList>
            <person name="Zhang X."/>
            <person name="Yuan J."/>
            <person name="Li F."/>
            <person name="Xiang J."/>
        </authorList>
    </citation>
    <scope>NUCLEOTIDE SEQUENCE [LARGE SCALE GENOMIC DNA]</scope>
    <source>
        <tissue evidence="3">Muscle</tissue>
    </source>
</reference>
<dbReference type="Gene3D" id="1.10.287.1490">
    <property type="match status" value="1"/>
</dbReference>
<feature type="region of interest" description="Disordered" evidence="2">
    <location>
        <begin position="292"/>
        <end position="313"/>
    </location>
</feature>